<dbReference type="EMBL" id="WBMT01000004">
    <property type="protein sequence ID" value="KAB2350239.1"/>
    <property type="molecule type" value="Genomic_DNA"/>
</dbReference>
<dbReference type="RefSeq" id="WP_151559962.1">
    <property type="nucleotide sequence ID" value="NZ_WBMT01000004.1"/>
</dbReference>
<reference evidence="1 2" key="1">
    <citation type="submission" date="2019-09" db="EMBL/GenBank/DDBJ databases">
        <title>Actinomadura physcomitrii sp. nov., a novel actinomycete isolated from moss [Physcomitrium sphaericum (Ludw) Fuernr].</title>
        <authorList>
            <person name="Zhuang X."/>
            <person name="Liu C."/>
        </authorList>
    </citation>
    <scope>NUCLEOTIDE SEQUENCE [LARGE SCALE GENOMIC DNA]</scope>
    <source>
        <strain evidence="1 2">HMC1</strain>
    </source>
</reference>
<organism evidence="1 2">
    <name type="scientific">Actinomadura rudentiformis</name>
    <dbReference type="NCBI Taxonomy" id="359158"/>
    <lineage>
        <taxon>Bacteria</taxon>
        <taxon>Bacillati</taxon>
        <taxon>Actinomycetota</taxon>
        <taxon>Actinomycetes</taxon>
        <taxon>Streptosporangiales</taxon>
        <taxon>Thermomonosporaceae</taxon>
        <taxon>Actinomadura</taxon>
    </lineage>
</organism>
<gene>
    <name evidence="1" type="ORF">F8566_10665</name>
</gene>
<comment type="caution">
    <text evidence="1">The sequence shown here is derived from an EMBL/GenBank/DDBJ whole genome shotgun (WGS) entry which is preliminary data.</text>
</comment>
<dbReference type="AlphaFoldDB" id="A0A6H9YYK6"/>
<proteinExistence type="predicted"/>
<sequence>MIFVLLRRLIEAAGFPGRRRGGALVMSVPQSCGGEIDHFGSAGLAAVTSTEKLLPVIEAGDFRDVTFTAAYFLDVTFTWALTSWARPLARLSAARLY</sequence>
<name>A0A6H9YYK6_9ACTN</name>
<evidence type="ECO:0000313" key="1">
    <source>
        <dbReference type="EMBL" id="KAB2350239.1"/>
    </source>
</evidence>
<keyword evidence="2" id="KW-1185">Reference proteome</keyword>
<accession>A0A6H9YYK6</accession>
<protein>
    <submittedName>
        <fullName evidence="1">Uncharacterized protein</fullName>
    </submittedName>
</protein>
<dbReference type="Proteomes" id="UP000468735">
    <property type="component" value="Unassembled WGS sequence"/>
</dbReference>
<evidence type="ECO:0000313" key="2">
    <source>
        <dbReference type="Proteomes" id="UP000468735"/>
    </source>
</evidence>